<keyword evidence="2" id="KW-0472">Membrane</keyword>
<keyword evidence="2" id="KW-0812">Transmembrane</keyword>
<dbReference type="Proteomes" id="UP000182938">
    <property type="component" value="Chromosome"/>
</dbReference>
<dbReference type="AlphaFoldDB" id="A0A1L3MEW0"/>
<feature type="transmembrane region" description="Helical" evidence="2">
    <location>
        <begin position="28"/>
        <end position="48"/>
    </location>
</feature>
<name>A0A1L3MEW0_9MICO</name>
<dbReference type="RefSeq" id="WP_072624067.1">
    <property type="nucleotide sequence ID" value="NZ_CP013290.1"/>
</dbReference>
<accession>A0A1L3MEW0</accession>
<evidence type="ECO:0000313" key="3">
    <source>
        <dbReference type="EMBL" id="APH00903.1"/>
    </source>
</evidence>
<dbReference type="EMBL" id="CP013290">
    <property type="protein sequence ID" value="APH00903.1"/>
    <property type="molecule type" value="Genomic_DNA"/>
</dbReference>
<sequence>MSQQTSTTDGGTPTQPTTNHPKALPKPFWVGLAFALAAFVVHLSSTGTSRVNGVVVECSYMDYFALLAAVAVAACAVAVAKTAFARHNPWSKIARPTRGLLFGASAVLLVFAVVHVLRGLGMLGGPC</sequence>
<keyword evidence="4" id="KW-1185">Reference proteome</keyword>
<dbReference type="KEGG" id="jte:ASJ30_04615"/>
<feature type="region of interest" description="Disordered" evidence="1">
    <location>
        <begin position="1"/>
        <end position="20"/>
    </location>
</feature>
<evidence type="ECO:0000313" key="4">
    <source>
        <dbReference type="Proteomes" id="UP000182938"/>
    </source>
</evidence>
<evidence type="ECO:0000256" key="2">
    <source>
        <dbReference type="SAM" id="Phobius"/>
    </source>
</evidence>
<proteinExistence type="predicted"/>
<keyword evidence="2" id="KW-1133">Transmembrane helix</keyword>
<evidence type="ECO:0000256" key="1">
    <source>
        <dbReference type="SAM" id="MobiDB-lite"/>
    </source>
</evidence>
<feature type="transmembrane region" description="Helical" evidence="2">
    <location>
        <begin position="100"/>
        <end position="117"/>
    </location>
</feature>
<feature type="compositionally biased region" description="Low complexity" evidence="1">
    <location>
        <begin position="1"/>
        <end position="18"/>
    </location>
</feature>
<protein>
    <submittedName>
        <fullName evidence="3">Uncharacterized protein</fullName>
    </submittedName>
</protein>
<organism evidence="3 4">
    <name type="scientific">Janibacter indicus</name>
    <dbReference type="NCBI Taxonomy" id="857417"/>
    <lineage>
        <taxon>Bacteria</taxon>
        <taxon>Bacillati</taxon>
        <taxon>Actinomycetota</taxon>
        <taxon>Actinomycetes</taxon>
        <taxon>Micrococcales</taxon>
        <taxon>Intrasporangiaceae</taxon>
        <taxon>Janibacter</taxon>
    </lineage>
</organism>
<reference evidence="3 4" key="1">
    <citation type="submission" date="2015-11" db="EMBL/GenBank/DDBJ databases">
        <authorList>
            <person name="Zhang Y."/>
            <person name="Guo Z."/>
        </authorList>
    </citation>
    <scope>NUCLEOTIDE SEQUENCE [LARGE SCALE GENOMIC DNA]</scope>
    <source>
        <strain evidence="3 4">YFY001</strain>
    </source>
</reference>
<feature type="transmembrane region" description="Helical" evidence="2">
    <location>
        <begin position="60"/>
        <end position="80"/>
    </location>
</feature>
<gene>
    <name evidence="3" type="ORF">ASJ30_04615</name>
</gene>